<name>A0AC35GAZ1_9BILA</name>
<dbReference type="WBParaSite" id="PS1159_v2.g3055.t1">
    <property type="protein sequence ID" value="PS1159_v2.g3055.t1"/>
    <property type="gene ID" value="PS1159_v2.g3055"/>
</dbReference>
<evidence type="ECO:0000313" key="2">
    <source>
        <dbReference type="WBParaSite" id="PS1159_v2.g3055.t1"/>
    </source>
</evidence>
<organism evidence="1 2">
    <name type="scientific">Panagrolaimus sp. PS1159</name>
    <dbReference type="NCBI Taxonomy" id="55785"/>
    <lineage>
        <taxon>Eukaryota</taxon>
        <taxon>Metazoa</taxon>
        <taxon>Ecdysozoa</taxon>
        <taxon>Nematoda</taxon>
        <taxon>Chromadorea</taxon>
        <taxon>Rhabditida</taxon>
        <taxon>Tylenchina</taxon>
        <taxon>Panagrolaimomorpha</taxon>
        <taxon>Panagrolaimoidea</taxon>
        <taxon>Panagrolaimidae</taxon>
        <taxon>Panagrolaimus</taxon>
    </lineage>
</organism>
<sequence>MFGKILWMDSDGSTLVNPWIDDVQKRSELQRKNIESLKNAEPLEGAKLSKLDSSLKKLTAFMKKTKSISSKEPATLLIPELSKLNVLKFLDEIATNVCEAKIKSSDVNDLLILNGVFAKPGMDLLGSALAYLVATDAGEFNNVPLLMPFCKQLFFDFTGTIPLSQNDKVPDAFREKIPQLISPVLTDSNRKAIVNLMKKYFDDLIKHVNTVRVKMNKIHKGIKRQERTKGDATQSDRQAFETTKQQFDRFLQYANDLGECLGYETPEMDEEPSDDDEALTKQLDTALSEGKTLLWPDKDSQIFYEQLEDVVRLSPLKATIAATVADEGDVEADVTEEISLTVAESIDAVDFSELETPASVEAPVSDEIEEEENEEIIEEQQPPPLSASLLPEKPTIDSIHFVTFLNKKGNRKKLVQHFLHSPRDRLDLLPFYSRFLATIKPVVPEITNQTLNSLLLKFRQMASAKIEPPKKEKGLRVRKTDEAIFLSRFLGELTKFKILPKAEALACLRSLLVDLRSYKIEMASVFIECCGIFLYRSPDTAAKMSVVLSVVQKKISLFKDQRHKILLENAYFSVIPPEESQTTVPTRDPLHSYISLLIRSMSSNRKGRDPVKVLAGIDWTDAELVNFLCTELSDVCTVRYDNLADIADNVRCLSDDFPDVGIFVTDNVLEAIRIALETNKIAFQQRLFGSCSYLNWLYVCGVCEFKVVIHVLYQLITLGINLESYSLDQLLRRANRIRVAADLVHDVFHYVDRGYPQILLDNFIHYLLNFYYSTQELWKERSDELGDFPFDVDDRIAKMMKMI</sequence>
<protein>
    <submittedName>
        <fullName evidence="2">MIF4G domain-containing protein</fullName>
    </submittedName>
</protein>
<proteinExistence type="predicted"/>
<dbReference type="Proteomes" id="UP000887580">
    <property type="component" value="Unplaced"/>
</dbReference>
<accession>A0AC35GAZ1</accession>
<reference evidence="2" key="1">
    <citation type="submission" date="2022-11" db="UniProtKB">
        <authorList>
            <consortium name="WormBaseParasite"/>
        </authorList>
    </citation>
    <scope>IDENTIFICATION</scope>
</reference>
<evidence type="ECO:0000313" key="1">
    <source>
        <dbReference type="Proteomes" id="UP000887580"/>
    </source>
</evidence>